<dbReference type="STRING" id="112248.SAMN05444392_11229"/>
<dbReference type="EMBL" id="FQVL01000012">
    <property type="protein sequence ID" value="SHF25580.1"/>
    <property type="molecule type" value="Genomic_DNA"/>
</dbReference>
<dbReference type="Proteomes" id="UP000184476">
    <property type="component" value="Unassembled WGS sequence"/>
</dbReference>
<reference evidence="1 2" key="1">
    <citation type="submission" date="2016-11" db="EMBL/GenBank/DDBJ databases">
        <authorList>
            <person name="Jaros S."/>
            <person name="Januszkiewicz K."/>
            <person name="Wedrychowicz H."/>
        </authorList>
    </citation>
    <scope>NUCLEOTIDE SEQUENCE [LARGE SCALE GENOMIC DNA]</scope>
    <source>
        <strain evidence="1 2">DSM 44666</strain>
    </source>
</reference>
<organism evidence="1 2">
    <name type="scientific">Seinonella peptonophila</name>
    <dbReference type="NCBI Taxonomy" id="112248"/>
    <lineage>
        <taxon>Bacteria</taxon>
        <taxon>Bacillati</taxon>
        <taxon>Bacillota</taxon>
        <taxon>Bacilli</taxon>
        <taxon>Bacillales</taxon>
        <taxon>Thermoactinomycetaceae</taxon>
        <taxon>Seinonella</taxon>
    </lineage>
</organism>
<evidence type="ECO:0000313" key="2">
    <source>
        <dbReference type="Proteomes" id="UP000184476"/>
    </source>
</evidence>
<accession>A0A1M5A5Q0</accession>
<gene>
    <name evidence="1" type="ORF">SAMN05444392_11229</name>
</gene>
<name>A0A1M5A5Q0_9BACL</name>
<evidence type="ECO:0000313" key="1">
    <source>
        <dbReference type="EMBL" id="SHF25580.1"/>
    </source>
</evidence>
<dbReference type="AlphaFoldDB" id="A0A1M5A5Q0"/>
<sequence length="50" mass="5976">MRKLAIHKLASFDRNLGEKPLYRERKATISNLKRQPYFLLPVFVLYVDIL</sequence>
<protein>
    <submittedName>
        <fullName evidence="1">Uncharacterized protein</fullName>
    </submittedName>
</protein>
<keyword evidence="2" id="KW-1185">Reference proteome</keyword>
<proteinExistence type="predicted"/>